<name>A0ABX1GEA9_9GAMM</name>
<dbReference type="PRINTS" id="PR00455">
    <property type="entry name" value="HTHTETR"/>
</dbReference>
<dbReference type="PROSITE" id="PS50977">
    <property type="entry name" value="HTH_TETR_2"/>
    <property type="match status" value="1"/>
</dbReference>
<evidence type="ECO:0000256" key="2">
    <source>
        <dbReference type="ARBA" id="ARBA00023125"/>
    </source>
</evidence>
<dbReference type="EMBL" id="JAAWWK010000003">
    <property type="protein sequence ID" value="NKI17525.1"/>
    <property type="molecule type" value="Genomic_DNA"/>
</dbReference>
<dbReference type="InterPro" id="IPR009057">
    <property type="entry name" value="Homeodomain-like_sf"/>
</dbReference>
<dbReference type="SUPFAM" id="SSF46689">
    <property type="entry name" value="Homeodomain-like"/>
    <property type="match status" value="1"/>
</dbReference>
<dbReference type="SUPFAM" id="SSF48498">
    <property type="entry name" value="Tetracyclin repressor-like, C-terminal domain"/>
    <property type="match status" value="1"/>
</dbReference>
<dbReference type="InterPro" id="IPR036271">
    <property type="entry name" value="Tet_transcr_reg_TetR-rel_C_sf"/>
</dbReference>
<evidence type="ECO:0000259" key="5">
    <source>
        <dbReference type="PROSITE" id="PS50977"/>
    </source>
</evidence>
<dbReference type="Pfam" id="PF00440">
    <property type="entry name" value="TetR_N"/>
    <property type="match status" value="1"/>
</dbReference>
<reference evidence="6 7" key="1">
    <citation type="submission" date="2020-04" db="EMBL/GenBank/DDBJ databases">
        <authorList>
            <person name="Yoon J."/>
        </authorList>
    </citation>
    <scope>NUCLEOTIDE SEQUENCE [LARGE SCALE GENOMIC DNA]</scope>
    <source>
        <strain evidence="6 7">KMU-166</strain>
    </source>
</reference>
<dbReference type="InterPro" id="IPR001647">
    <property type="entry name" value="HTH_TetR"/>
</dbReference>
<sequence length="238" mass="26460">MMVDAAAPARQESVSGEVLAAAARVVARLGVHKVSMEDIAAEAKMSRATLYRRFGNRDIIIGALISQQARPFVEDAIRLSSGAKSFAEQIEINTVQAVLNIGQYKALAAIFSQGNDPRNLVLIRPVYREVVLVNLIPSLEAARESGELRDGLDNEEVAEWLMREFLMLVSEGPWTAERLRRRVRQFLLPVLLKDMPGQAQVTESPKPTEAQRLDNMEKRLSEIQQAVALISHSLLHKP</sequence>
<accession>A0ABX1GEA9</accession>
<keyword evidence="7" id="KW-1185">Reference proteome</keyword>
<proteinExistence type="predicted"/>
<evidence type="ECO:0000256" key="4">
    <source>
        <dbReference type="PROSITE-ProRule" id="PRU00335"/>
    </source>
</evidence>
<dbReference type="Gene3D" id="1.10.357.10">
    <property type="entry name" value="Tetracycline Repressor, domain 2"/>
    <property type="match status" value="1"/>
</dbReference>
<evidence type="ECO:0000313" key="6">
    <source>
        <dbReference type="EMBL" id="NKI17525.1"/>
    </source>
</evidence>
<dbReference type="InterPro" id="IPR050109">
    <property type="entry name" value="HTH-type_TetR-like_transc_reg"/>
</dbReference>
<dbReference type="PANTHER" id="PTHR30055:SF234">
    <property type="entry name" value="HTH-TYPE TRANSCRIPTIONAL REGULATOR BETI"/>
    <property type="match status" value="1"/>
</dbReference>
<evidence type="ECO:0000256" key="3">
    <source>
        <dbReference type="ARBA" id="ARBA00023163"/>
    </source>
</evidence>
<protein>
    <submittedName>
        <fullName evidence="6">Helix-turn-helix transcriptional regulator</fullName>
    </submittedName>
</protein>
<keyword evidence="1" id="KW-0805">Transcription regulation</keyword>
<feature type="DNA-binding region" description="H-T-H motif" evidence="4">
    <location>
        <begin position="35"/>
        <end position="54"/>
    </location>
</feature>
<keyword evidence="3" id="KW-0804">Transcription</keyword>
<dbReference type="RefSeq" id="WP_168450083.1">
    <property type="nucleotide sequence ID" value="NZ_JAAWWK010000003.1"/>
</dbReference>
<dbReference type="Proteomes" id="UP000765845">
    <property type="component" value="Unassembled WGS sequence"/>
</dbReference>
<gene>
    <name evidence="6" type="ORF">HCU74_08850</name>
</gene>
<feature type="domain" description="HTH tetR-type" evidence="5">
    <location>
        <begin position="12"/>
        <end position="72"/>
    </location>
</feature>
<comment type="caution">
    <text evidence="6">The sequence shown here is derived from an EMBL/GenBank/DDBJ whole genome shotgun (WGS) entry which is preliminary data.</text>
</comment>
<evidence type="ECO:0000313" key="7">
    <source>
        <dbReference type="Proteomes" id="UP000765845"/>
    </source>
</evidence>
<dbReference type="PANTHER" id="PTHR30055">
    <property type="entry name" value="HTH-TYPE TRANSCRIPTIONAL REGULATOR RUTR"/>
    <property type="match status" value="1"/>
</dbReference>
<keyword evidence="2 4" id="KW-0238">DNA-binding</keyword>
<organism evidence="6 7">
    <name type="scientific">Spongiibacter thalassae</name>
    <dbReference type="NCBI Taxonomy" id="2721624"/>
    <lineage>
        <taxon>Bacteria</taxon>
        <taxon>Pseudomonadati</taxon>
        <taxon>Pseudomonadota</taxon>
        <taxon>Gammaproteobacteria</taxon>
        <taxon>Cellvibrionales</taxon>
        <taxon>Spongiibacteraceae</taxon>
        <taxon>Spongiibacter</taxon>
    </lineage>
</organism>
<evidence type="ECO:0000256" key="1">
    <source>
        <dbReference type="ARBA" id="ARBA00023015"/>
    </source>
</evidence>